<reference evidence="4 5" key="2">
    <citation type="journal article" date="2008" name="Nature">
        <title>The Phaeodactylum genome reveals the evolutionary history of diatom genomes.</title>
        <authorList>
            <person name="Bowler C."/>
            <person name="Allen A.E."/>
            <person name="Badger J.H."/>
            <person name="Grimwood J."/>
            <person name="Jabbari K."/>
            <person name="Kuo A."/>
            <person name="Maheswari U."/>
            <person name="Martens C."/>
            <person name="Maumus F."/>
            <person name="Otillar R.P."/>
            <person name="Rayko E."/>
            <person name="Salamov A."/>
            <person name="Vandepoele K."/>
            <person name="Beszteri B."/>
            <person name="Gruber A."/>
            <person name="Heijde M."/>
            <person name="Katinka M."/>
            <person name="Mock T."/>
            <person name="Valentin K."/>
            <person name="Verret F."/>
            <person name="Berges J.A."/>
            <person name="Brownlee C."/>
            <person name="Cadoret J.P."/>
            <person name="Chiovitti A."/>
            <person name="Choi C.J."/>
            <person name="Coesel S."/>
            <person name="De Martino A."/>
            <person name="Detter J.C."/>
            <person name="Durkin C."/>
            <person name="Falciatore A."/>
            <person name="Fournet J."/>
            <person name="Haruta M."/>
            <person name="Huysman M.J."/>
            <person name="Jenkins B.D."/>
            <person name="Jiroutova K."/>
            <person name="Jorgensen R.E."/>
            <person name="Joubert Y."/>
            <person name="Kaplan A."/>
            <person name="Kroger N."/>
            <person name="Kroth P.G."/>
            <person name="La Roche J."/>
            <person name="Lindquist E."/>
            <person name="Lommer M."/>
            <person name="Martin-Jezequel V."/>
            <person name="Lopez P.J."/>
            <person name="Lucas S."/>
            <person name="Mangogna M."/>
            <person name="McGinnis K."/>
            <person name="Medlin L.K."/>
            <person name="Montsant A."/>
            <person name="Oudot-Le Secq M.P."/>
            <person name="Napoli C."/>
            <person name="Obornik M."/>
            <person name="Parker M.S."/>
            <person name="Petit J.L."/>
            <person name="Porcel B.M."/>
            <person name="Poulsen N."/>
            <person name="Robison M."/>
            <person name="Rychlewski L."/>
            <person name="Rynearson T.A."/>
            <person name="Schmutz J."/>
            <person name="Shapiro H."/>
            <person name="Siaut M."/>
            <person name="Stanley M."/>
            <person name="Sussman M.R."/>
            <person name="Taylor A.R."/>
            <person name="Vardi A."/>
            <person name="von Dassow P."/>
            <person name="Vyverman W."/>
            <person name="Willis A."/>
            <person name="Wyrwicz L.S."/>
            <person name="Rokhsar D.S."/>
            <person name="Weissenbach J."/>
            <person name="Armbrust E.V."/>
            <person name="Green B.R."/>
            <person name="Van de Peer Y."/>
            <person name="Grigoriev I.V."/>
        </authorList>
    </citation>
    <scope>NUCLEOTIDE SEQUENCE [LARGE SCALE GENOMIC DNA]</scope>
    <source>
        <strain evidence="4 5">CCMP1335</strain>
    </source>
</reference>
<dbReference type="HOGENOM" id="CLU_578075_0_0_1"/>
<dbReference type="OMA" id="CANLMEC"/>
<feature type="signal peptide" evidence="2">
    <location>
        <begin position="1"/>
        <end position="28"/>
    </location>
</feature>
<dbReference type="InterPro" id="IPR046347">
    <property type="entry name" value="bZIP_sf"/>
</dbReference>
<sequence>MSPTAQFIYSLAVAWLLLLCLLPLPSVQIPRVTRKQVIRYDLQLETHRTPLLPSGGGCTKKMNSDNNTTNPTQEEQNREASKRLAQQGQWKTPPLPVFATGVGAVKPPTTTSGVAPGAPTPLTTTTTDVLPTTPDEYARMLQEAYQRGAEAGARGQKPAATEPVAAAAPTQTSTPTTTTPGMPPPPTVQYMVPPAAAPQHRGVVHQSPVAHQGVPHQTVQQPIVHATNYATTQASPPNYSTGATMASSTAAAAAKPNNRAVTQSKSMPDMASYQASLADVNDEEEKRKKRLARNRASARLRRLKKKNLVESYEGEVGILEGALHKLRSHRWGTDSDNHEPLIEALSMERGQHPLTPESRRELIQSIVSQQKEQCANLMECQLENWMLSCLAESALGGSDAATTPEDEELNQLTSELQSVLQLSSDQMTRIQQSSQGCAHEVQDLRTVEKCLDSILANDWLLDEGVDDVAGQFTSILNPSQLSKFLLWSDHNADAIEKLDYVNVGVGVDNGPVFEFGLDEGGE</sequence>
<dbReference type="PaxDb" id="35128-Thaps21909"/>
<dbReference type="CDD" id="cd14811">
    <property type="entry name" value="bZIP_u2"/>
    <property type="match status" value="1"/>
</dbReference>
<dbReference type="RefSeq" id="XP_002288975.1">
    <property type="nucleotide sequence ID" value="XM_002288939.1"/>
</dbReference>
<dbReference type="GeneID" id="7449547"/>
<name>B8BYP5_THAPS</name>
<feature type="compositionally biased region" description="Low complexity" evidence="1">
    <location>
        <begin position="113"/>
        <end position="131"/>
    </location>
</feature>
<feature type="domain" description="BZIP" evidence="3">
    <location>
        <begin position="282"/>
        <end position="339"/>
    </location>
</feature>
<gene>
    <name evidence="4" type="ORF">THAPSDRAFT_21909</name>
</gene>
<evidence type="ECO:0000256" key="1">
    <source>
        <dbReference type="SAM" id="MobiDB-lite"/>
    </source>
</evidence>
<dbReference type="GO" id="GO:0003700">
    <property type="term" value="F:DNA-binding transcription factor activity"/>
    <property type="evidence" value="ECO:0007669"/>
    <property type="project" value="InterPro"/>
</dbReference>
<dbReference type="SUPFAM" id="SSF57959">
    <property type="entry name" value="Leucine zipper domain"/>
    <property type="match status" value="1"/>
</dbReference>
<proteinExistence type="predicted"/>
<dbReference type="KEGG" id="tps:THAPSDRAFT_21909"/>
<dbReference type="InterPro" id="IPR004827">
    <property type="entry name" value="bZIP"/>
</dbReference>
<feature type="chain" id="PRO_5002869173" description="BZIP domain-containing protein" evidence="2">
    <location>
        <begin position="29"/>
        <end position="522"/>
    </location>
</feature>
<reference evidence="4 5" key="1">
    <citation type="journal article" date="2004" name="Science">
        <title>The genome of the diatom Thalassiosira pseudonana: ecology, evolution, and metabolism.</title>
        <authorList>
            <person name="Armbrust E.V."/>
            <person name="Berges J.A."/>
            <person name="Bowler C."/>
            <person name="Green B.R."/>
            <person name="Martinez D."/>
            <person name="Putnam N.H."/>
            <person name="Zhou S."/>
            <person name="Allen A.E."/>
            <person name="Apt K.E."/>
            <person name="Bechner M."/>
            <person name="Brzezinski M.A."/>
            <person name="Chaal B.K."/>
            <person name="Chiovitti A."/>
            <person name="Davis A.K."/>
            <person name="Demarest M.S."/>
            <person name="Detter J.C."/>
            <person name="Glavina T."/>
            <person name="Goodstein D."/>
            <person name="Hadi M.Z."/>
            <person name="Hellsten U."/>
            <person name="Hildebrand M."/>
            <person name="Jenkins B.D."/>
            <person name="Jurka J."/>
            <person name="Kapitonov V.V."/>
            <person name="Kroger N."/>
            <person name="Lau W.W."/>
            <person name="Lane T.W."/>
            <person name="Larimer F.W."/>
            <person name="Lippmeier J.C."/>
            <person name="Lucas S."/>
            <person name="Medina M."/>
            <person name="Montsant A."/>
            <person name="Obornik M."/>
            <person name="Parker M.S."/>
            <person name="Palenik B."/>
            <person name="Pazour G.J."/>
            <person name="Richardson P.M."/>
            <person name="Rynearson T.A."/>
            <person name="Saito M.A."/>
            <person name="Schwartz D.C."/>
            <person name="Thamatrakoln K."/>
            <person name="Valentin K."/>
            <person name="Vardi A."/>
            <person name="Wilkerson F.P."/>
            <person name="Rokhsar D.S."/>
        </authorList>
    </citation>
    <scope>NUCLEOTIDE SEQUENCE [LARGE SCALE GENOMIC DNA]</scope>
    <source>
        <strain evidence="4 5">CCMP1335</strain>
    </source>
</reference>
<dbReference type="AlphaFoldDB" id="B8BYP5"/>
<feature type="region of interest" description="Disordered" evidence="1">
    <location>
        <begin position="148"/>
        <end position="183"/>
    </location>
</feature>
<protein>
    <recommendedName>
        <fullName evidence="3">BZIP domain-containing protein</fullName>
    </recommendedName>
</protein>
<keyword evidence="2" id="KW-0732">Signal</keyword>
<dbReference type="InParanoid" id="B8BYP5"/>
<evidence type="ECO:0000313" key="4">
    <source>
        <dbReference type="EMBL" id="EED94411.1"/>
    </source>
</evidence>
<dbReference type="eggNOG" id="ENOG502R6YT">
    <property type="taxonomic scope" value="Eukaryota"/>
</dbReference>
<dbReference type="SMART" id="SM00338">
    <property type="entry name" value="BRLZ"/>
    <property type="match status" value="1"/>
</dbReference>
<feature type="compositionally biased region" description="Low complexity" evidence="1">
    <location>
        <begin position="158"/>
        <end position="180"/>
    </location>
</feature>
<dbReference type="Gene3D" id="1.20.5.170">
    <property type="match status" value="1"/>
</dbReference>
<dbReference type="Proteomes" id="UP000001449">
    <property type="component" value="Chromosome 3"/>
</dbReference>
<feature type="region of interest" description="Disordered" evidence="1">
    <location>
        <begin position="51"/>
        <end position="93"/>
    </location>
</feature>
<accession>B8BYP5</accession>
<evidence type="ECO:0000256" key="2">
    <source>
        <dbReference type="SAM" id="SignalP"/>
    </source>
</evidence>
<evidence type="ECO:0000313" key="5">
    <source>
        <dbReference type="Proteomes" id="UP000001449"/>
    </source>
</evidence>
<dbReference type="EMBL" id="CM000640">
    <property type="protein sequence ID" value="EED94411.1"/>
    <property type="molecule type" value="Genomic_DNA"/>
</dbReference>
<feature type="region of interest" description="Disordered" evidence="1">
    <location>
        <begin position="110"/>
        <end position="131"/>
    </location>
</feature>
<keyword evidence="5" id="KW-1185">Reference proteome</keyword>
<organism evidence="4 5">
    <name type="scientific">Thalassiosira pseudonana</name>
    <name type="common">Marine diatom</name>
    <name type="synonym">Cyclotella nana</name>
    <dbReference type="NCBI Taxonomy" id="35128"/>
    <lineage>
        <taxon>Eukaryota</taxon>
        <taxon>Sar</taxon>
        <taxon>Stramenopiles</taxon>
        <taxon>Ochrophyta</taxon>
        <taxon>Bacillariophyta</taxon>
        <taxon>Coscinodiscophyceae</taxon>
        <taxon>Thalassiosirophycidae</taxon>
        <taxon>Thalassiosirales</taxon>
        <taxon>Thalassiosiraceae</taxon>
        <taxon>Thalassiosira</taxon>
    </lineage>
</organism>
<evidence type="ECO:0000259" key="3">
    <source>
        <dbReference type="SMART" id="SM00338"/>
    </source>
</evidence>